<dbReference type="EMBL" id="GBRH01257746">
    <property type="protein sequence ID" value="JAD40149.1"/>
    <property type="molecule type" value="Transcribed_RNA"/>
</dbReference>
<organism evidence="2">
    <name type="scientific">Arundo donax</name>
    <name type="common">Giant reed</name>
    <name type="synonym">Donax arundinaceus</name>
    <dbReference type="NCBI Taxonomy" id="35708"/>
    <lineage>
        <taxon>Eukaryota</taxon>
        <taxon>Viridiplantae</taxon>
        <taxon>Streptophyta</taxon>
        <taxon>Embryophyta</taxon>
        <taxon>Tracheophyta</taxon>
        <taxon>Spermatophyta</taxon>
        <taxon>Magnoliopsida</taxon>
        <taxon>Liliopsida</taxon>
        <taxon>Poales</taxon>
        <taxon>Poaceae</taxon>
        <taxon>PACMAD clade</taxon>
        <taxon>Arundinoideae</taxon>
        <taxon>Arundineae</taxon>
        <taxon>Arundo</taxon>
    </lineage>
</organism>
<dbReference type="AlphaFoldDB" id="A0A0A8ZL86"/>
<evidence type="ECO:0000256" key="1">
    <source>
        <dbReference type="SAM" id="MobiDB-lite"/>
    </source>
</evidence>
<sequence length="41" mass="4610">MLKFGTLDSDDNNNNEHRQDTKVLLDCGFSDVVTSTLVHET</sequence>
<proteinExistence type="predicted"/>
<reference evidence="2" key="1">
    <citation type="submission" date="2014-09" db="EMBL/GenBank/DDBJ databases">
        <authorList>
            <person name="Magalhaes I.L.F."/>
            <person name="Oliveira U."/>
            <person name="Santos F.R."/>
            <person name="Vidigal T.H.D.A."/>
            <person name="Brescovit A.D."/>
            <person name="Santos A.J."/>
        </authorList>
    </citation>
    <scope>NUCLEOTIDE SEQUENCE</scope>
    <source>
        <tissue evidence="2">Shoot tissue taken approximately 20 cm above the soil surface</tissue>
    </source>
</reference>
<accession>A0A0A8ZL86</accession>
<reference evidence="2" key="2">
    <citation type="journal article" date="2015" name="Data Brief">
        <title>Shoot transcriptome of the giant reed, Arundo donax.</title>
        <authorList>
            <person name="Barrero R.A."/>
            <person name="Guerrero F.D."/>
            <person name="Moolhuijzen P."/>
            <person name="Goolsby J.A."/>
            <person name="Tidwell J."/>
            <person name="Bellgard S.E."/>
            <person name="Bellgard M.I."/>
        </authorList>
    </citation>
    <scope>NUCLEOTIDE SEQUENCE</scope>
    <source>
        <tissue evidence="2">Shoot tissue taken approximately 20 cm above the soil surface</tissue>
    </source>
</reference>
<feature type="region of interest" description="Disordered" evidence="1">
    <location>
        <begin position="1"/>
        <end position="20"/>
    </location>
</feature>
<evidence type="ECO:0000313" key="2">
    <source>
        <dbReference type="EMBL" id="JAD40149.1"/>
    </source>
</evidence>
<protein>
    <submittedName>
        <fullName evidence="2">Uncharacterized protein</fullName>
    </submittedName>
</protein>
<name>A0A0A8ZL86_ARUDO</name>